<protein>
    <submittedName>
        <fullName evidence="13">Sensory neuron membrane protein 5</fullName>
    </submittedName>
</protein>
<dbReference type="GO" id="GO:0007608">
    <property type="term" value="P:sensory perception of smell"/>
    <property type="evidence" value="ECO:0007669"/>
    <property type="project" value="UniProtKB-KW"/>
</dbReference>
<keyword evidence="11" id="KW-0325">Glycoprotein</keyword>
<evidence type="ECO:0000256" key="3">
    <source>
        <dbReference type="ARBA" id="ARBA00022475"/>
    </source>
</evidence>
<organism evidence="13">
    <name type="scientific">Rhyzopertha dominica</name>
    <name type="common">Lesser grain borer</name>
    <name type="synonym">Synodendron dominica</name>
    <dbReference type="NCBI Taxonomy" id="92692"/>
    <lineage>
        <taxon>Eukaryota</taxon>
        <taxon>Metazoa</taxon>
        <taxon>Ecdysozoa</taxon>
        <taxon>Arthropoda</taxon>
        <taxon>Hexapoda</taxon>
        <taxon>Insecta</taxon>
        <taxon>Pterygota</taxon>
        <taxon>Neoptera</taxon>
        <taxon>Endopterygota</taxon>
        <taxon>Coleoptera</taxon>
        <taxon>Polyphaga</taxon>
        <taxon>Bostrichiformia</taxon>
        <taxon>Bostrichidae</taxon>
        <taxon>Dinoderinae</taxon>
        <taxon>Rhyzopertha</taxon>
    </lineage>
</organism>
<evidence type="ECO:0000256" key="12">
    <source>
        <dbReference type="SAM" id="Phobius"/>
    </source>
</evidence>
<feature type="transmembrane region" description="Helical" evidence="12">
    <location>
        <begin position="340"/>
        <end position="370"/>
    </location>
</feature>
<evidence type="ECO:0000256" key="10">
    <source>
        <dbReference type="ARBA" id="ARBA00023170"/>
    </source>
</evidence>
<keyword evidence="8 12" id="KW-0472">Membrane</keyword>
<keyword evidence="10" id="KW-0675">Receptor</keyword>
<accession>A0A0X8VAR4</accession>
<evidence type="ECO:0000313" key="13">
    <source>
        <dbReference type="EMBL" id="AIX97151.1"/>
    </source>
</evidence>
<proteinExistence type="evidence at transcript level"/>
<sequence length="418" mass="46336">MEYNPVDTFIYNQTKTGKLTGDEIVTIPHPMIVGLMNMVAATKPAMLSLVSKAANVIYRNPTSVFLTARVKDILWDGVVINCTVTDFAAKAVCTQLKTEAKELKHIGENDLSFALLGPKNGTEGKRLKVRRGSVDHRFVGSIIEYDGKEEMEAWSTTECNKYHGSDGTIFPPLMTPEEGLWSFAPDLCRSMKAVYVGDTKYLGVKVRKYVAGLGDMSANEDEKCYCPTPDTCMSKGLMDLAKCGQPVIASLPHFYDTNGEYVRQVKGMRPSAEQHSIEILFEGMTGSPVQAFKRLQFSIPLHPYAKVPLMKNLPETVIPLVWVEESVSLNMTYVGQIKTMMFVISFVGLMKWLLLVGSIAGLGVSAYFMYIKRDTIDVTPTPKIKPEENGKTSVISLVNPGFVNDDGTTVLDNHRQKF</sequence>
<dbReference type="Pfam" id="PF01130">
    <property type="entry name" value="CD36"/>
    <property type="match status" value="1"/>
</dbReference>
<keyword evidence="4" id="KW-0716">Sensory transduction</keyword>
<comment type="subcellular location">
    <subcellularLocation>
        <location evidence="1">Cell membrane</location>
        <topology evidence="1">Multi-pass membrane protein</topology>
    </subcellularLocation>
</comment>
<evidence type="ECO:0000256" key="5">
    <source>
        <dbReference type="ARBA" id="ARBA00022692"/>
    </source>
</evidence>
<keyword evidence="9" id="KW-1015">Disulfide bond</keyword>
<evidence type="ECO:0000256" key="1">
    <source>
        <dbReference type="ARBA" id="ARBA00004651"/>
    </source>
</evidence>
<evidence type="ECO:0000256" key="7">
    <source>
        <dbReference type="ARBA" id="ARBA00022989"/>
    </source>
</evidence>
<dbReference type="AlphaFoldDB" id="A0A0X8VAR4"/>
<comment type="similarity">
    <text evidence="2">Belongs to the CD36 family.</text>
</comment>
<evidence type="ECO:0000256" key="6">
    <source>
        <dbReference type="ARBA" id="ARBA00022725"/>
    </source>
</evidence>
<dbReference type="PRINTS" id="PR01609">
    <property type="entry name" value="CD36FAMILY"/>
</dbReference>
<evidence type="ECO:0000256" key="11">
    <source>
        <dbReference type="ARBA" id="ARBA00023180"/>
    </source>
</evidence>
<keyword evidence="7 12" id="KW-1133">Transmembrane helix</keyword>
<dbReference type="EMBL" id="KJ186839">
    <property type="protein sequence ID" value="AIX97151.1"/>
    <property type="molecule type" value="mRNA"/>
</dbReference>
<keyword evidence="6" id="KW-0552">Olfaction</keyword>
<reference evidence="13" key="1">
    <citation type="submission" date="2014-01" db="EMBL/GenBank/DDBJ databases">
        <title>Identification of Chemosensory Gene Families in Rhyzopertha dominica (Coleoptera: Bostrichidae).</title>
        <authorList>
            <person name="Wang M."/>
            <person name="Diakite M.M."/>
        </authorList>
    </citation>
    <scope>NUCLEOTIDE SEQUENCE</scope>
</reference>
<dbReference type="GO" id="GO:0005044">
    <property type="term" value="F:scavenger receptor activity"/>
    <property type="evidence" value="ECO:0007669"/>
    <property type="project" value="TreeGrafter"/>
</dbReference>
<dbReference type="PANTHER" id="PTHR11923:SF69">
    <property type="entry name" value="SENSORY NEURON MEMBRANE PROTEIN 1"/>
    <property type="match status" value="1"/>
</dbReference>
<dbReference type="InterPro" id="IPR002159">
    <property type="entry name" value="CD36_fam"/>
</dbReference>
<evidence type="ECO:0000256" key="4">
    <source>
        <dbReference type="ARBA" id="ARBA00022606"/>
    </source>
</evidence>
<dbReference type="GO" id="GO:0005737">
    <property type="term" value="C:cytoplasm"/>
    <property type="evidence" value="ECO:0007669"/>
    <property type="project" value="TreeGrafter"/>
</dbReference>
<dbReference type="PANTHER" id="PTHR11923">
    <property type="entry name" value="SCAVENGER RECEPTOR CLASS B TYPE-1 SR-B1"/>
    <property type="match status" value="1"/>
</dbReference>
<keyword evidence="5 12" id="KW-0812">Transmembrane</keyword>
<evidence type="ECO:0000256" key="2">
    <source>
        <dbReference type="ARBA" id="ARBA00010532"/>
    </source>
</evidence>
<dbReference type="GO" id="GO:0005886">
    <property type="term" value="C:plasma membrane"/>
    <property type="evidence" value="ECO:0007669"/>
    <property type="project" value="UniProtKB-SubCell"/>
</dbReference>
<gene>
    <name evidence="13" type="primary">snmp5</name>
</gene>
<evidence type="ECO:0000256" key="8">
    <source>
        <dbReference type="ARBA" id="ARBA00023136"/>
    </source>
</evidence>
<evidence type="ECO:0000256" key="9">
    <source>
        <dbReference type="ARBA" id="ARBA00023157"/>
    </source>
</evidence>
<keyword evidence="3" id="KW-1003">Cell membrane</keyword>
<name>A0A0X8VAR4_RHYDO</name>